<evidence type="ECO:0000313" key="3">
    <source>
        <dbReference type="Proteomes" id="UP001152622"/>
    </source>
</evidence>
<evidence type="ECO:0000256" key="1">
    <source>
        <dbReference type="SAM" id="MobiDB-lite"/>
    </source>
</evidence>
<evidence type="ECO:0000313" key="2">
    <source>
        <dbReference type="EMBL" id="KAJ8361003.1"/>
    </source>
</evidence>
<keyword evidence="3" id="KW-1185">Reference proteome</keyword>
<dbReference type="EMBL" id="JAINUF010000005">
    <property type="protein sequence ID" value="KAJ8361003.1"/>
    <property type="molecule type" value="Genomic_DNA"/>
</dbReference>
<reference evidence="2" key="1">
    <citation type="journal article" date="2023" name="Science">
        <title>Genome structures resolve the early diversification of teleost fishes.</title>
        <authorList>
            <person name="Parey E."/>
            <person name="Louis A."/>
            <person name="Montfort J."/>
            <person name="Bouchez O."/>
            <person name="Roques C."/>
            <person name="Iampietro C."/>
            <person name="Lluch J."/>
            <person name="Castinel A."/>
            <person name="Donnadieu C."/>
            <person name="Desvignes T."/>
            <person name="Floi Bucao C."/>
            <person name="Jouanno E."/>
            <person name="Wen M."/>
            <person name="Mejri S."/>
            <person name="Dirks R."/>
            <person name="Jansen H."/>
            <person name="Henkel C."/>
            <person name="Chen W.J."/>
            <person name="Zahm M."/>
            <person name="Cabau C."/>
            <person name="Klopp C."/>
            <person name="Thompson A.W."/>
            <person name="Robinson-Rechavi M."/>
            <person name="Braasch I."/>
            <person name="Lecointre G."/>
            <person name="Bobe J."/>
            <person name="Postlethwait J.H."/>
            <person name="Berthelot C."/>
            <person name="Roest Crollius H."/>
            <person name="Guiguen Y."/>
        </authorList>
    </citation>
    <scope>NUCLEOTIDE SEQUENCE</scope>
    <source>
        <strain evidence="2">WJC10195</strain>
    </source>
</reference>
<dbReference type="Proteomes" id="UP001152622">
    <property type="component" value="Chromosome 5"/>
</dbReference>
<dbReference type="AlphaFoldDB" id="A0A9Q1FLI9"/>
<feature type="region of interest" description="Disordered" evidence="1">
    <location>
        <begin position="66"/>
        <end position="147"/>
    </location>
</feature>
<comment type="caution">
    <text evidence="2">The sequence shown here is derived from an EMBL/GenBank/DDBJ whole genome shotgun (WGS) entry which is preliminary data.</text>
</comment>
<gene>
    <name evidence="2" type="ORF">SKAU_G00175280</name>
</gene>
<sequence>MLTGVPFHRPVGIPQTELLARNQVFVMSHQVTRDPGVKRKTGAQGALVEAVGPWHTAGLTRRCHDALPTAAPPVPAGGSQEKKRRAASVSVSPQKAAAKPRAAGKLSQSPSPIALLATSPVCFPHPPSSRQEGNAPLHAARRRTLNV</sequence>
<protein>
    <submittedName>
        <fullName evidence="2">Uncharacterized protein</fullName>
    </submittedName>
</protein>
<name>A0A9Q1FLI9_SYNKA</name>
<proteinExistence type="predicted"/>
<accession>A0A9Q1FLI9</accession>
<organism evidence="2 3">
    <name type="scientific">Synaphobranchus kaupii</name>
    <name type="common">Kaup's arrowtooth eel</name>
    <dbReference type="NCBI Taxonomy" id="118154"/>
    <lineage>
        <taxon>Eukaryota</taxon>
        <taxon>Metazoa</taxon>
        <taxon>Chordata</taxon>
        <taxon>Craniata</taxon>
        <taxon>Vertebrata</taxon>
        <taxon>Euteleostomi</taxon>
        <taxon>Actinopterygii</taxon>
        <taxon>Neopterygii</taxon>
        <taxon>Teleostei</taxon>
        <taxon>Anguilliformes</taxon>
        <taxon>Synaphobranchidae</taxon>
        <taxon>Synaphobranchus</taxon>
    </lineage>
</organism>